<name>A0A1V4HPT2_9BACL</name>
<reference evidence="2" key="1">
    <citation type="submission" date="2016-07" db="EMBL/GenBank/DDBJ databases">
        <authorList>
            <person name="Florea S."/>
            <person name="Webb J.S."/>
            <person name="Jaromczyk J."/>
            <person name="Schardl C.L."/>
        </authorList>
    </citation>
    <scope>NUCLEOTIDE SEQUENCE [LARGE SCALE GENOMIC DNA]</scope>
    <source>
        <strain evidence="2">CY1</strain>
    </source>
</reference>
<accession>A0A1V4HPT2</accession>
<protein>
    <submittedName>
        <fullName evidence="1">Uncharacterized protein</fullName>
    </submittedName>
</protein>
<dbReference type="EMBL" id="MBTG01000005">
    <property type="protein sequence ID" value="OPH59996.1"/>
    <property type="molecule type" value="Genomic_DNA"/>
</dbReference>
<keyword evidence="2" id="KW-1185">Reference proteome</keyword>
<sequence>MVMMMMMMMTVLLLLMLLVVVEIEVAVGLSHRCIRICTERVPTNITKYLQNYHPRLTYFEKPAEVQAFSTKSGENMRKPAIVQAF</sequence>
<dbReference type="Proteomes" id="UP000190626">
    <property type="component" value="Unassembled WGS sequence"/>
</dbReference>
<evidence type="ECO:0000313" key="2">
    <source>
        <dbReference type="Proteomes" id="UP000190626"/>
    </source>
</evidence>
<organism evidence="1 2">
    <name type="scientific">Paenibacillus ferrarius</name>
    <dbReference type="NCBI Taxonomy" id="1469647"/>
    <lineage>
        <taxon>Bacteria</taxon>
        <taxon>Bacillati</taxon>
        <taxon>Bacillota</taxon>
        <taxon>Bacilli</taxon>
        <taxon>Bacillales</taxon>
        <taxon>Paenibacillaceae</taxon>
        <taxon>Paenibacillus</taxon>
    </lineage>
</organism>
<proteinExistence type="predicted"/>
<evidence type="ECO:0000313" key="1">
    <source>
        <dbReference type="EMBL" id="OPH59996.1"/>
    </source>
</evidence>
<dbReference type="AlphaFoldDB" id="A0A1V4HPT2"/>
<gene>
    <name evidence="1" type="ORF">BC351_18965</name>
</gene>
<comment type="caution">
    <text evidence="1">The sequence shown here is derived from an EMBL/GenBank/DDBJ whole genome shotgun (WGS) entry which is preliminary data.</text>
</comment>